<keyword evidence="5" id="KW-0326">Glycosidase</keyword>
<evidence type="ECO:0000256" key="1">
    <source>
        <dbReference type="ARBA" id="ARBA00004240"/>
    </source>
</evidence>
<dbReference type="EMBL" id="CALNXI010000537">
    <property type="protein sequence ID" value="CAH3028833.1"/>
    <property type="molecule type" value="Genomic_DNA"/>
</dbReference>
<dbReference type="Pfam" id="PF01532">
    <property type="entry name" value="Glyco_hydro_47"/>
    <property type="match status" value="1"/>
</dbReference>
<dbReference type="PRINTS" id="PR00747">
    <property type="entry name" value="GLYHDRLASE47"/>
</dbReference>
<dbReference type="Gene3D" id="1.50.10.10">
    <property type="match status" value="1"/>
</dbReference>
<accession>A0ABN8MJB0</accession>
<evidence type="ECO:0000256" key="5">
    <source>
        <dbReference type="RuleBase" id="RU361193"/>
    </source>
</evidence>
<protein>
    <recommendedName>
        <fullName evidence="5">alpha-1,2-Mannosidase</fullName>
        <ecNumber evidence="5">3.2.1.-</ecNumber>
    </recommendedName>
</protein>
<keyword evidence="5" id="KW-0378">Hydrolase</keyword>
<comment type="caution">
    <text evidence="7">The sequence shown here is derived from an EMBL/GenBank/DDBJ whole genome shotgun (WGS) entry which is preliminary data.</text>
</comment>
<comment type="similarity">
    <text evidence="2 5">Belongs to the glycosyl hydrolase 47 family.</text>
</comment>
<dbReference type="SUPFAM" id="SSF48225">
    <property type="entry name" value="Seven-hairpin glycosidases"/>
    <property type="match status" value="1"/>
</dbReference>
<proteinExistence type="inferred from homology"/>
<dbReference type="Proteomes" id="UP001159427">
    <property type="component" value="Unassembled WGS sequence"/>
</dbReference>
<keyword evidence="3" id="KW-0256">Endoplasmic reticulum</keyword>
<evidence type="ECO:0000313" key="8">
    <source>
        <dbReference type="Proteomes" id="UP001159427"/>
    </source>
</evidence>
<evidence type="ECO:0000256" key="3">
    <source>
        <dbReference type="ARBA" id="ARBA00022824"/>
    </source>
</evidence>
<dbReference type="InterPro" id="IPR001382">
    <property type="entry name" value="Glyco_hydro_47"/>
</dbReference>
<feature type="chain" id="PRO_5045312394" description="alpha-1,2-Mannosidase" evidence="6">
    <location>
        <begin position="21"/>
        <end position="565"/>
    </location>
</feature>
<dbReference type="PANTHER" id="PTHR45679">
    <property type="entry name" value="ER DEGRADATION-ENHANCING ALPHA-MANNOSIDASE-LIKE PROTEIN 2"/>
    <property type="match status" value="1"/>
</dbReference>
<gene>
    <name evidence="7" type="ORF">PEVE_00034980</name>
</gene>
<sequence>MCQVLVSFSACIVIFTSVEAYTGAQSSYRRVSSGKYRYFSENERLKLREKAKQMFYFGYDNYMNFAFPKDELDPIHCTGRGPDYDTPSNININDVLGDYSLGLLESLGTLAIMGNSSEFKRAVQLVIDSVSFQRNNTVQVFEATIRVLGSLLSAHLIIKDPLQPFGDMVPTNYDDELLLLAHDMANRLLAAFEQSVTQIPYPRVNLFSGLPSMHHKETCTAGAGTVLLEFGILSRLLGDPTFEALARKSLASLWKRRSVKTGLFGNIINVETGEWSGKMSGVGAGLDSFYEYLLKGYIMFGEPDDLKRFNDIYRVLNRYLRKGRRTCNQGNGTTPLYVNVHMNSGETANTWIDALSASFAGVQVLKGDITEAICTHALYYAIWKKYEAMPERFNWHTKQSEVHFSPVRPELVESTYLLHQATHHPFYLHVGREIMRDIEKHSKARCGYATLHDVRDKSQEDRMESFFLSETCKYLYLLFDSENHVNQDASNYIFSTEGHIFRLDPRFRKSALESRTRKFSAKVAKAPSAGRYNDSVGCAIFCGNLNSPLPMDIHHWEAVEAAVGI</sequence>
<dbReference type="PANTHER" id="PTHR45679:SF5">
    <property type="entry name" value="ER DEGRADATION-ENHANCING ALPHA-MANNOSIDASE-LIKE PROTEIN 1"/>
    <property type="match status" value="1"/>
</dbReference>
<dbReference type="EC" id="3.2.1.-" evidence="5"/>
<reference evidence="7 8" key="1">
    <citation type="submission" date="2022-05" db="EMBL/GenBank/DDBJ databases">
        <authorList>
            <consortium name="Genoscope - CEA"/>
            <person name="William W."/>
        </authorList>
    </citation>
    <scope>NUCLEOTIDE SEQUENCE [LARGE SCALE GENOMIC DNA]</scope>
</reference>
<evidence type="ECO:0000256" key="6">
    <source>
        <dbReference type="SAM" id="SignalP"/>
    </source>
</evidence>
<comment type="subcellular location">
    <subcellularLocation>
        <location evidence="1">Endoplasmic reticulum</location>
    </subcellularLocation>
</comment>
<keyword evidence="6" id="KW-0732">Signal</keyword>
<evidence type="ECO:0000313" key="7">
    <source>
        <dbReference type="EMBL" id="CAH3028833.1"/>
    </source>
</evidence>
<dbReference type="InterPro" id="IPR036026">
    <property type="entry name" value="Seven-hairpin_glycosidases"/>
</dbReference>
<keyword evidence="8" id="KW-1185">Reference proteome</keyword>
<dbReference type="InterPro" id="IPR012341">
    <property type="entry name" value="6hp_glycosidase-like_sf"/>
</dbReference>
<feature type="signal peptide" evidence="6">
    <location>
        <begin position="1"/>
        <end position="20"/>
    </location>
</feature>
<evidence type="ECO:0000256" key="4">
    <source>
        <dbReference type="ARBA" id="ARBA00023180"/>
    </source>
</evidence>
<dbReference type="InterPro" id="IPR044674">
    <property type="entry name" value="EDEM1/2/3"/>
</dbReference>
<name>A0ABN8MJB0_9CNID</name>
<evidence type="ECO:0000256" key="2">
    <source>
        <dbReference type="ARBA" id="ARBA00007658"/>
    </source>
</evidence>
<organism evidence="7 8">
    <name type="scientific">Porites evermanni</name>
    <dbReference type="NCBI Taxonomy" id="104178"/>
    <lineage>
        <taxon>Eukaryota</taxon>
        <taxon>Metazoa</taxon>
        <taxon>Cnidaria</taxon>
        <taxon>Anthozoa</taxon>
        <taxon>Hexacorallia</taxon>
        <taxon>Scleractinia</taxon>
        <taxon>Fungiina</taxon>
        <taxon>Poritidae</taxon>
        <taxon>Porites</taxon>
    </lineage>
</organism>
<keyword evidence="4" id="KW-0325">Glycoprotein</keyword>